<dbReference type="EMBL" id="RSTN01000009">
    <property type="protein sequence ID" value="MIU20321.1"/>
    <property type="molecule type" value="Genomic_DNA"/>
</dbReference>
<dbReference type="EMBL" id="RUTY01000003">
    <property type="protein sequence ID" value="MLE28936.1"/>
    <property type="molecule type" value="Genomic_DNA"/>
</dbReference>
<reference evidence="2" key="3">
    <citation type="submission" date="2018-08" db="EMBL/GenBank/DDBJ databases">
        <authorList>
            <consortium name="GenomeTrakr network: Whole genome sequencing for foodborne pathogen traceback"/>
        </authorList>
    </citation>
    <scope>NUCLEOTIDE SEQUENCE [LARGE SCALE GENOMIC DNA]</scope>
    <source>
        <strain evidence="2">ADRDL-15-6557</strain>
    </source>
</reference>
<name>A0A120LE62_SALER</name>
<dbReference type="RefSeq" id="WP_000166366.1">
    <property type="nucleotide sequence ID" value="NZ_BAABTQ010000006.1"/>
</dbReference>
<dbReference type="Proteomes" id="UP000055793">
    <property type="component" value="Chromosome"/>
</dbReference>
<dbReference type="EMBL" id="CP014051">
    <property type="protein sequence ID" value="AMG26796.1"/>
    <property type="molecule type" value="Genomic_DNA"/>
</dbReference>
<gene>
    <name evidence="1" type="ORF">AL463_13730</name>
    <name evidence="2" type="ORF">ASQ14_11655</name>
    <name evidence="3" type="ORF">EBH50_02890</name>
</gene>
<dbReference type="Proteomes" id="UP000885317">
    <property type="component" value="Unassembled WGS sequence"/>
</dbReference>
<reference evidence="1" key="2">
    <citation type="submission" date="2017-12" db="EMBL/GenBank/DDBJ databases">
        <title>FDA database for Regulatory Grade Microbial Sequences (FDA-ARGOS): Supporting development and validation of Infectious Disease Dx tests.</title>
        <authorList>
            <person name="Pirone C."/>
            <person name="Hoffmann M."/>
            <person name="Muruvanda T."/>
            <person name="Allard M."/>
            <person name="Evans P."/>
            <person name="Tallon L."/>
            <person name="Sadzewicz L."/>
            <person name="Sengamalay N."/>
            <person name="Ott S."/>
            <person name="Godinez A."/>
            <person name="Nagaraj S."/>
            <person name="Vavikolanu K."/>
            <person name="Aluvathingal J."/>
            <person name="Nadendla S."/>
            <person name="Sichtig H."/>
        </authorList>
    </citation>
    <scope>NUCLEOTIDE SEQUENCE</scope>
    <source>
        <strain evidence="1">LT2</strain>
    </source>
</reference>
<evidence type="ECO:0000313" key="1">
    <source>
        <dbReference type="EMBL" id="AMG26796.1"/>
    </source>
</evidence>
<accession>A0A120LE62</accession>
<reference evidence="3" key="4">
    <citation type="submission" date="2018-10" db="EMBL/GenBank/DDBJ databases">
        <authorList>
            <consortium name="PulseNet: The National Subtyping Network for Foodborne Disease Surveillance"/>
            <person name="Tarr C.L."/>
            <person name="Trees E."/>
            <person name="Katz L.S."/>
            <person name="Carleton-Romer H.A."/>
            <person name="Stroika S."/>
            <person name="Kucerova Z."/>
            <person name="Roache K.F."/>
            <person name="Sabol A.L."/>
            <person name="Besser J."/>
            <person name="Gerner-Smidt P."/>
        </authorList>
    </citation>
    <scope>NUCLEOTIDE SEQUENCE [LARGE SCALE GENOMIC DNA]</scope>
    <source>
        <strain evidence="3">PNUSAS056479</strain>
    </source>
</reference>
<dbReference type="AlphaFoldDB" id="A0A120LE62"/>
<sequence>MTKQSSEYFQLHYCYYLELMTATLHGRADKLMTAIQIISGTAVIADTGLEWVFALPVVVIATIQLVWQPAIISERASVQSRQYGELLYAGDELTPELIAQKLKTLHHSDSAPFGSLLNPAYKRAAIACGRSDDTKLSFQEKLFAWFAGCLPR</sequence>
<evidence type="ECO:0000313" key="2">
    <source>
        <dbReference type="EMBL" id="MIU20321.1"/>
    </source>
</evidence>
<proteinExistence type="predicted"/>
<organism evidence="1 4">
    <name type="scientific">Salmonella enterica</name>
    <name type="common">Salmonella choleraesuis</name>
    <dbReference type="NCBI Taxonomy" id="28901"/>
    <lineage>
        <taxon>Bacteria</taxon>
        <taxon>Pseudomonadati</taxon>
        <taxon>Pseudomonadota</taxon>
        <taxon>Gammaproteobacteria</taxon>
        <taxon>Enterobacterales</taxon>
        <taxon>Enterobacteriaceae</taxon>
        <taxon>Salmonella</taxon>
    </lineage>
</organism>
<protein>
    <submittedName>
        <fullName evidence="1">Uncharacterized protein</fullName>
    </submittedName>
</protein>
<reference evidence="4" key="1">
    <citation type="submission" date="2015-12" db="EMBL/GenBank/DDBJ databases">
        <title>FDA database for Regulatory Grade Microbial Sequences (FDA-ARGOS): Supporting development and validation of Infectious Disease Dx tests.</title>
        <authorList>
            <person name="Pirone C."/>
            <person name="Hoffmann M."/>
            <person name="Muruvanda T."/>
            <person name="Allard M."/>
            <person name="Evans P."/>
            <person name="Tallon L."/>
            <person name="Sadzewicz L."/>
            <person name="Sengamalay N."/>
            <person name="Ott S."/>
            <person name="Godinez A."/>
            <person name="Nagaraj S."/>
            <person name="Nadendla S."/>
            <person name="Sichtig H."/>
        </authorList>
    </citation>
    <scope>NUCLEOTIDE SEQUENCE [LARGE SCALE GENOMIC DNA]</scope>
    <source>
        <strain evidence="4">LT2</strain>
    </source>
</reference>
<evidence type="ECO:0000313" key="4">
    <source>
        <dbReference type="Proteomes" id="UP000055793"/>
    </source>
</evidence>
<evidence type="ECO:0000313" key="3">
    <source>
        <dbReference type="EMBL" id="MLE28936.1"/>
    </source>
</evidence>
<dbReference type="Proteomes" id="UP000885410">
    <property type="component" value="Unassembled WGS sequence"/>
</dbReference>